<dbReference type="Proteomes" id="UP000219897">
    <property type="component" value="Unassembled WGS sequence"/>
</dbReference>
<accession>A0ABD6S2D1</accession>
<gene>
    <name evidence="1" type="ORF">CN495_23485</name>
</gene>
<proteinExistence type="predicted"/>
<dbReference type="AlphaFoldDB" id="A0ABD6S2D1"/>
<reference evidence="1 2" key="1">
    <citation type="submission" date="2017-09" db="EMBL/GenBank/DDBJ databases">
        <title>Large-scale bioinformatics analysis of Bacillus genomes uncovers conserved roles of natural products in bacterial physiology.</title>
        <authorList>
            <consortium name="Agbiome Team Llc"/>
            <person name="Bleich R.M."/>
            <person name="Kirk G.J."/>
            <person name="Santa Maria K.C."/>
            <person name="Allen S.E."/>
            <person name="Farag S."/>
            <person name="Shank E.A."/>
            <person name="Bowers A."/>
        </authorList>
    </citation>
    <scope>NUCLEOTIDE SEQUENCE [LARGE SCALE GENOMIC DNA]</scope>
    <source>
        <strain evidence="1 2">AFS005140</strain>
    </source>
</reference>
<comment type="caution">
    <text evidence="1">The sequence shown here is derived from an EMBL/GenBank/DDBJ whole genome shotgun (WGS) entry which is preliminary data.</text>
</comment>
<dbReference type="RefSeq" id="WP_098223658.1">
    <property type="nucleotide sequence ID" value="NZ_JAXMMW010000029.1"/>
</dbReference>
<sequence length="92" mass="11004">MRNVFPNKYYSDEGFVERKLEINEEDLQEIIEDYLLRNADFDFDEVEIVNNRPMNIWLYAKCRTYVDSEDPEQNEELLDAEVEIAGEYDGNL</sequence>
<evidence type="ECO:0000313" key="2">
    <source>
        <dbReference type="Proteomes" id="UP000219897"/>
    </source>
</evidence>
<evidence type="ECO:0000313" key="1">
    <source>
        <dbReference type="EMBL" id="PER49248.1"/>
    </source>
</evidence>
<protein>
    <submittedName>
        <fullName evidence="1">Uncharacterized protein</fullName>
    </submittedName>
</protein>
<dbReference type="EMBL" id="NTYF01000090">
    <property type="protein sequence ID" value="PER49248.1"/>
    <property type="molecule type" value="Genomic_DNA"/>
</dbReference>
<name>A0ABD6S2D1_BACTU</name>
<organism evidence="1 2">
    <name type="scientific">Bacillus thuringiensis</name>
    <dbReference type="NCBI Taxonomy" id="1428"/>
    <lineage>
        <taxon>Bacteria</taxon>
        <taxon>Bacillati</taxon>
        <taxon>Bacillota</taxon>
        <taxon>Bacilli</taxon>
        <taxon>Bacillales</taxon>
        <taxon>Bacillaceae</taxon>
        <taxon>Bacillus</taxon>
        <taxon>Bacillus cereus group</taxon>
    </lineage>
</organism>